<reference evidence="1 2" key="2">
    <citation type="submission" date="2020-07" db="EMBL/GenBank/DDBJ databases">
        <title>Genome assembly of wild tea tree DASZ reveals pedigree and selection history of tea varieties.</title>
        <authorList>
            <person name="Zhang W."/>
        </authorList>
    </citation>
    <scope>NUCLEOTIDE SEQUENCE [LARGE SCALE GENOMIC DNA]</scope>
    <source>
        <strain evidence="2">cv. G240</strain>
        <tissue evidence="1">Leaf</tissue>
    </source>
</reference>
<gene>
    <name evidence="1" type="ORF">HYC85_009330</name>
</gene>
<evidence type="ECO:0008006" key="3">
    <source>
        <dbReference type="Google" id="ProtNLM"/>
    </source>
</evidence>
<evidence type="ECO:0000313" key="2">
    <source>
        <dbReference type="Proteomes" id="UP000593564"/>
    </source>
</evidence>
<dbReference type="Proteomes" id="UP000593564">
    <property type="component" value="Unassembled WGS sequence"/>
</dbReference>
<protein>
    <recommendedName>
        <fullName evidence="3">Peptidase S8/S53 domain-containing protein</fullName>
    </recommendedName>
</protein>
<dbReference type="Gene3D" id="3.40.50.200">
    <property type="entry name" value="Peptidase S8/S53 domain"/>
    <property type="match status" value="1"/>
</dbReference>
<dbReference type="EMBL" id="JACBKZ010000004">
    <property type="protein sequence ID" value="KAF5951386.1"/>
    <property type="molecule type" value="Genomic_DNA"/>
</dbReference>
<comment type="caution">
    <text evidence="1">The sequence shown here is derived from an EMBL/GenBank/DDBJ whole genome shotgun (WGS) entry which is preliminary data.</text>
</comment>
<proteinExistence type="predicted"/>
<accession>A0A7J7HHK2</accession>
<dbReference type="SUPFAM" id="SSF52743">
    <property type="entry name" value="Subtilisin-like"/>
    <property type="match status" value="1"/>
</dbReference>
<dbReference type="GO" id="GO:0004252">
    <property type="term" value="F:serine-type endopeptidase activity"/>
    <property type="evidence" value="ECO:0007669"/>
    <property type="project" value="InterPro"/>
</dbReference>
<name>A0A7J7HHK2_CAMSI</name>
<dbReference type="InterPro" id="IPR036852">
    <property type="entry name" value="Peptidase_S8/S53_dom_sf"/>
</dbReference>
<keyword evidence="2" id="KW-1185">Reference proteome</keyword>
<reference evidence="2" key="1">
    <citation type="journal article" date="2020" name="Nat. Commun.">
        <title>Genome assembly of wild tea tree DASZ reveals pedigree and selection history of tea varieties.</title>
        <authorList>
            <person name="Zhang W."/>
            <person name="Zhang Y."/>
            <person name="Qiu H."/>
            <person name="Guo Y."/>
            <person name="Wan H."/>
            <person name="Zhang X."/>
            <person name="Scossa F."/>
            <person name="Alseekh S."/>
            <person name="Zhang Q."/>
            <person name="Wang P."/>
            <person name="Xu L."/>
            <person name="Schmidt M.H."/>
            <person name="Jia X."/>
            <person name="Li D."/>
            <person name="Zhu A."/>
            <person name="Guo F."/>
            <person name="Chen W."/>
            <person name="Ni D."/>
            <person name="Usadel B."/>
            <person name="Fernie A.R."/>
            <person name="Wen W."/>
        </authorList>
    </citation>
    <scope>NUCLEOTIDE SEQUENCE [LARGE SCALE GENOMIC DNA]</scope>
    <source>
        <strain evidence="2">cv. G240</strain>
    </source>
</reference>
<dbReference type="AlphaFoldDB" id="A0A7J7HHK2"/>
<dbReference type="GO" id="GO:0006508">
    <property type="term" value="P:proteolysis"/>
    <property type="evidence" value="ECO:0007669"/>
    <property type="project" value="InterPro"/>
</dbReference>
<evidence type="ECO:0000313" key="1">
    <source>
        <dbReference type="EMBL" id="KAF5951386.1"/>
    </source>
</evidence>
<sequence length="120" mass="12574">MPCSSSVNSTEDNGALCNFKLNESTFLASLMPKKEIKADRFIEAHPDFDGRGVVIAIFDSGVDPAAAGLQVTSDGKPKILDVIDCTGSGDIDTSNVVKADADGCLCGASGYEYGDDMFVK</sequence>
<organism evidence="1 2">
    <name type="scientific">Camellia sinensis</name>
    <name type="common">Tea plant</name>
    <name type="synonym">Thea sinensis</name>
    <dbReference type="NCBI Taxonomy" id="4442"/>
    <lineage>
        <taxon>Eukaryota</taxon>
        <taxon>Viridiplantae</taxon>
        <taxon>Streptophyta</taxon>
        <taxon>Embryophyta</taxon>
        <taxon>Tracheophyta</taxon>
        <taxon>Spermatophyta</taxon>
        <taxon>Magnoliopsida</taxon>
        <taxon>eudicotyledons</taxon>
        <taxon>Gunneridae</taxon>
        <taxon>Pentapetalae</taxon>
        <taxon>asterids</taxon>
        <taxon>Ericales</taxon>
        <taxon>Theaceae</taxon>
        <taxon>Camellia</taxon>
    </lineage>
</organism>